<feature type="region of interest" description="Disordered" evidence="1">
    <location>
        <begin position="310"/>
        <end position="341"/>
    </location>
</feature>
<evidence type="ECO:0000256" key="1">
    <source>
        <dbReference type="SAM" id="MobiDB-lite"/>
    </source>
</evidence>
<name>A0A1C6RP01_9ACTN</name>
<feature type="compositionally biased region" description="Polar residues" evidence="1">
    <location>
        <begin position="181"/>
        <end position="192"/>
    </location>
</feature>
<dbReference type="Proteomes" id="UP000198906">
    <property type="component" value="Unassembled WGS sequence"/>
</dbReference>
<feature type="region of interest" description="Disordered" evidence="1">
    <location>
        <begin position="170"/>
        <end position="291"/>
    </location>
</feature>
<sequence length="433" mass="42450">MGVSWEEMCQQVVIDGRPGDVASAALGWTELLKNLRSVKESLEKNTADLGAVWKGPAFDAFKTHIDGVAKTTGQLIDDAEEGDGIVHSLNAAADRLTEAQREFPIPASCVNDVLEARNGHLTIGVGFFEAKVAPDFLGLLDPIAGLADWLNDRTDEAAQVYERVNNQYQGQAGTMPGETSALPTQRNPNLETPNLNTGGGGGGAGSVPSLPGGPGTGRPPGTPDVGTPTNPDLSTPNPHLDRDPDHNLPDTTTPDLDQSPPGTVDVDEEQYGSGLASAGPTTGVGGGGLPSTAGLGGGGGLGGGAGSGSIPGGGALGRPVATMMPPMMGGSAAGAGKGGGRGAGGKLGAGGRLGGGMAPGMLGGAGGAGGRGAGGGRGTGATATGARGAGGRGGLVGGAGAGYGEDDATRSTWLDEDEDVWGADGDSLPGILR</sequence>
<dbReference type="AlphaFoldDB" id="A0A1C6RP01"/>
<feature type="region of interest" description="Disordered" evidence="1">
    <location>
        <begin position="371"/>
        <end position="433"/>
    </location>
</feature>
<feature type="compositionally biased region" description="Gly residues" evidence="1">
    <location>
        <begin position="331"/>
        <end position="341"/>
    </location>
</feature>
<keyword evidence="3" id="KW-1185">Reference proteome</keyword>
<gene>
    <name evidence="2" type="ORF">GA0074694_2508</name>
</gene>
<dbReference type="InterPro" id="IPR038332">
    <property type="entry name" value="PPE_sf"/>
</dbReference>
<organism evidence="2 3">
    <name type="scientific">Micromonospora inyonensis</name>
    <dbReference type="NCBI Taxonomy" id="47866"/>
    <lineage>
        <taxon>Bacteria</taxon>
        <taxon>Bacillati</taxon>
        <taxon>Actinomycetota</taxon>
        <taxon>Actinomycetes</taxon>
        <taxon>Micromonosporales</taxon>
        <taxon>Micromonosporaceae</taxon>
        <taxon>Micromonospora</taxon>
    </lineage>
</organism>
<protein>
    <recommendedName>
        <fullName evidence="4">Proteins of 100 residues with WXG</fullName>
    </recommendedName>
</protein>
<feature type="compositionally biased region" description="Basic and acidic residues" evidence="1">
    <location>
        <begin position="239"/>
        <end position="248"/>
    </location>
</feature>
<dbReference type="Gene3D" id="1.20.1260.20">
    <property type="entry name" value="PPE superfamily"/>
    <property type="match status" value="1"/>
</dbReference>
<reference evidence="3" key="1">
    <citation type="submission" date="2016-06" db="EMBL/GenBank/DDBJ databases">
        <authorList>
            <person name="Varghese N."/>
        </authorList>
    </citation>
    <scope>NUCLEOTIDE SEQUENCE [LARGE SCALE GENOMIC DNA]</scope>
    <source>
        <strain evidence="3">DSM 46123</strain>
    </source>
</reference>
<feature type="compositionally biased region" description="Gly residues" evidence="1">
    <location>
        <begin position="282"/>
        <end position="291"/>
    </location>
</feature>
<dbReference type="STRING" id="47866.GA0074694_2508"/>
<dbReference type="RefSeq" id="WP_141714063.1">
    <property type="nucleotide sequence ID" value="NZ_FMHU01000001.1"/>
</dbReference>
<evidence type="ECO:0008006" key="4">
    <source>
        <dbReference type="Google" id="ProtNLM"/>
    </source>
</evidence>
<evidence type="ECO:0000313" key="3">
    <source>
        <dbReference type="Proteomes" id="UP000198906"/>
    </source>
</evidence>
<evidence type="ECO:0000313" key="2">
    <source>
        <dbReference type="EMBL" id="SCL18914.1"/>
    </source>
</evidence>
<dbReference type="EMBL" id="FMHU01000001">
    <property type="protein sequence ID" value="SCL18914.1"/>
    <property type="molecule type" value="Genomic_DNA"/>
</dbReference>
<feature type="compositionally biased region" description="Low complexity" evidence="1">
    <location>
        <begin position="321"/>
        <end position="330"/>
    </location>
</feature>
<proteinExistence type="predicted"/>
<feature type="compositionally biased region" description="Gly residues" evidence="1">
    <location>
        <begin position="387"/>
        <end position="403"/>
    </location>
</feature>
<accession>A0A1C6RP01</accession>